<feature type="region of interest" description="Disordered" evidence="1">
    <location>
        <begin position="59"/>
        <end position="181"/>
    </location>
</feature>
<dbReference type="Proteomes" id="UP000294752">
    <property type="component" value="Unassembled WGS sequence"/>
</dbReference>
<comment type="caution">
    <text evidence="2">The sequence shown here is derived from an EMBL/GenBank/DDBJ whole genome shotgun (WGS) entry which is preliminary data.</text>
</comment>
<dbReference type="EMBL" id="SNZV01000001">
    <property type="protein sequence ID" value="TDS17163.1"/>
    <property type="molecule type" value="Genomic_DNA"/>
</dbReference>
<evidence type="ECO:0000313" key="3">
    <source>
        <dbReference type="Proteomes" id="UP000294752"/>
    </source>
</evidence>
<dbReference type="OrthoDB" id="1100725at2"/>
<gene>
    <name evidence="2" type="ORF">B0I21_10124</name>
</gene>
<proteinExistence type="predicted"/>
<sequence length="331" mass="36760">MAYTKESIFSKIGELLVELNDGYTELSESDAGSKSVDILLLEAKAKFLATHLEVLRQLESVSTQDSSVTKSEADEAESETRQEIIFTPPTALDEAIDQQPVEEEIEEEQAPPAEESSSAPEPVEKSEEKQSTAISPEANADKAVSENLFSKPEAVSENEGAPQDTEEKISASSNSEQQAEKIVENEVAEVVVHEVIQEPKEIVLETKPVQEEAKPTRPLTLNEMLQQQRQAQGGLSQVRNNTTATPPVKAPESKVIDLKTVINLNDKLLFIKDLFNGYSLAYSEAIELLNRYNTFAEADVFLQTNYALKNNWADKPQTVEKLYAVLRKKFM</sequence>
<keyword evidence="3" id="KW-1185">Reference proteome</keyword>
<dbReference type="RefSeq" id="WP_133638325.1">
    <property type="nucleotide sequence ID" value="NZ_SNZV01000001.1"/>
</dbReference>
<name>A0A4R7D7K2_9SPHI</name>
<accession>A0A4R7D7K2</accession>
<feature type="compositionally biased region" description="Acidic residues" evidence="1">
    <location>
        <begin position="94"/>
        <end position="109"/>
    </location>
</feature>
<protein>
    <submittedName>
        <fullName evidence="2">Uncharacterized protein</fullName>
    </submittedName>
</protein>
<feature type="compositionally biased region" description="Polar residues" evidence="1">
    <location>
        <begin position="59"/>
        <end position="70"/>
    </location>
</feature>
<organism evidence="2 3">
    <name type="scientific">Sphingobacterium paludis</name>
    <dbReference type="NCBI Taxonomy" id="1476465"/>
    <lineage>
        <taxon>Bacteria</taxon>
        <taxon>Pseudomonadati</taxon>
        <taxon>Bacteroidota</taxon>
        <taxon>Sphingobacteriia</taxon>
        <taxon>Sphingobacteriales</taxon>
        <taxon>Sphingobacteriaceae</taxon>
        <taxon>Sphingobacterium</taxon>
    </lineage>
</organism>
<reference evidence="2 3" key="1">
    <citation type="submission" date="2019-03" db="EMBL/GenBank/DDBJ databases">
        <title>Genomic Encyclopedia of Type Strains, Phase III (KMG-III): the genomes of soil and plant-associated and newly described type strains.</title>
        <authorList>
            <person name="Whitman W."/>
        </authorList>
    </citation>
    <scope>NUCLEOTIDE SEQUENCE [LARGE SCALE GENOMIC DNA]</scope>
    <source>
        <strain evidence="2 3">CGMCC 1.12801</strain>
    </source>
</reference>
<evidence type="ECO:0000313" key="2">
    <source>
        <dbReference type="EMBL" id="TDS17163.1"/>
    </source>
</evidence>
<evidence type="ECO:0000256" key="1">
    <source>
        <dbReference type="SAM" id="MobiDB-lite"/>
    </source>
</evidence>
<dbReference type="AlphaFoldDB" id="A0A4R7D7K2"/>
<feature type="compositionally biased region" description="Low complexity" evidence="1">
    <location>
        <begin position="110"/>
        <end position="121"/>
    </location>
</feature>